<comment type="similarity">
    <text evidence="1">Belongs to the SCO1/2 family.</text>
</comment>
<evidence type="ECO:0000256" key="4">
    <source>
        <dbReference type="PIRSR" id="PIRSR603782-2"/>
    </source>
</evidence>
<dbReference type="InterPro" id="IPR013766">
    <property type="entry name" value="Thioredoxin_domain"/>
</dbReference>
<reference evidence="6 7" key="1">
    <citation type="submission" date="2019-02" db="EMBL/GenBank/DDBJ databases">
        <title>Pedobacter sp. RP-1-13 sp. nov., isolated from Arctic soil.</title>
        <authorList>
            <person name="Dahal R.H."/>
        </authorList>
    </citation>
    <scope>NUCLEOTIDE SEQUENCE [LARGE SCALE GENOMIC DNA]</scope>
    <source>
        <strain evidence="6 7">RP-1-13</strain>
    </source>
</reference>
<dbReference type="SUPFAM" id="SSF52833">
    <property type="entry name" value="Thioredoxin-like"/>
    <property type="match status" value="1"/>
</dbReference>
<dbReference type="AlphaFoldDB" id="A0A4R0MRL3"/>
<dbReference type="GO" id="GO:0046872">
    <property type="term" value="F:metal ion binding"/>
    <property type="evidence" value="ECO:0007669"/>
    <property type="project" value="UniProtKB-KW"/>
</dbReference>
<dbReference type="InterPro" id="IPR003782">
    <property type="entry name" value="SCO1/SenC"/>
</dbReference>
<dbReference type="Proteomes" id="UP000292884">
    <property type="component" value="Unassembled WGS sequence"/>
</dbReference>
<feature type="disulfide bond" description="Redox-active" evidence="4">
    <location>
        <begin position="95"/>
        <end position="99"/>
    </location>
</feature>
<evidence type="ECO:0000256" key="1">
    <source>
        <dbReference type="ARBA" id="ARBA00010996"/>
    </source>
</evidence>
<proteinExistence type="inferred from homology"/>
<dbReference type="Pfam" id="PF02630">
    <property type="entry name" value="SCO1-SenC"/>
    <property type="match status" value="1"/>
</dbReference>
<name>A0A4R0MRL3_9SPHI</name>
<dbReference type="OrthoDB" id="9811998at2"/>
<dbReference type="PANTHER" id="PTHR12151:SF25">
    <property type="entry name" value="LINALOOL DEHYDRATASE_ISOMERASE DOMAIN-CONTAINING PROTEIN"/>
    <property type="match status" value="1"/>
</dbReference>
<sequence length="224" mass="25791">MAYSVQKTALTLQIAFLLVVNIIFNACTDKSETERLPYYNKPNFTPLFIGNKDSVSLLVPHQIANFAFKDQNNQTITQKDVEGKIHIADFFFTSCGSICPVMTNHMKKIDSTYKDDKNVVLLSYSVTPWLDSVKILKVYAKRYNVTNPNWHFLTGSKSDIYTLARQSYFAEEDLGFTKDSTNFLHTEHFLLIDKNKRIRGIYNGTLELEINQLIKDIAILRQED</sequence>
<keyword evidence="3" id="KW-0479">Metal-binding</keyword>
<evidence type="ECO:0000259" key="5">
    <source>
        <dbReference type="PROSITE" id="PS51352"/>
    </source>
</evidence>
<dbReference type="PROSITE" id="PS51352">
    <property type="entry name" value="THIOREDOXIN_2"/>
    <property type="match status" value="1"/>
</dbReference>
<protein>
    <submittedName>
        <fullName evidence="6">SCO family protein</fullName>
    </submittedName>
</protein>
<feature type="domain" description="Thioredoxin" evidence="5">
    <location>
        <begin position="57"/>
        <end position="222"/>
    </location>
</feature>
<keyword evidence="7" id="KW-1185">Reference proteome</keyword>
<evidence type="ECO:0000256" key="3">
    <source>
        <dbReference type="PIRSR" id="PIRSR603782-1"/>
    </source>
</evidence>
<dbReference type="InterPro" id="IPR036249">
    <property type="entry name" value="Thioredoxin-like_sf"/>
</dbReference>
<evidence type="ECO:0000256" key="2">
    <source>
        <dbReference type="ARBA" id="ARBA00023008"/>
    </source>
</evidence>
<evidence type="ECO:0000313" key="7">
    <source>
        <dbReference type="Proteomes" id="UP000292884"/>
    </source>
</evidence>
<dbReference type="CDD" id="cd02968">
    <property type="entry name" value="SCO"/>
    <property type="match status" value="1"/>
</dbReference>
<feature type="binding site" evidence="3">
    <location>
        <position position="185"/>
    </location>
    <ligand>
        <name>Cu cation</name>
        <dbReference type="ChEBI" id="CHEBI:23378"/>
    </ligand>
</feature>
<feature type="binding site" evidence="3">
    <location>
        <position position="99"/>
    </location>
    <ligand>
        <name>Cu cation</name>
        <dbReference type="ChEBI" id="CHEBI:23378"/>
    </ligand>
</feature>
<comment type="caution">
    <text evidence="6">The sequence shown here is derived from an EMBL/GenBank/DDBJ whole genome shotgun (WGS) entry which is preliminary data.</text>
</comment>
<gene>
    <name evidence="6" type="ORF">EZ428_17375</name>
</gene>
<evidence type="ECO:0000313" key="6">
    <source>
        <dbReference type="EMBL" id="TCC89555.1"/>
    </source>
</evidence>
<keyword evidence="2 3" id="KW-0186">Copper</keyword>
<accession>A0A4R0MRL3</accession>
<dbReference type="EMBL" id="SJSK01000004">
    <property type="protein sequence ID" value="TCC89555.1"/>
    <property type="molecule type" value="Genomic_DNA"/>
</dbReference>
<keyword evidence="4" id="KW-1015">Disulfide bond</keyword>
<dbReference type="PANTHER" id="PTHR12151">
    <property type="entry name" value="ELECTRON TRANSPORT PROTIN SCO1/SENC FAMILY MEMBER"/>
    <property type="match status" value="1"/>
</dbReference>
<feature type="binding site" evidence="3">
    <location>
        <position position="95"/>
    </location>
    <ligand>
        <name>Cu cation</name>
        <dbReference type="ChEBI" id="CHEBI:23378"/>
    </ligand>
</feature>
<organism evidence="6 7">
    <name type="scientific">Pedobacter frigiditerrae</name>
    <dbReference type="NCBI Taxonomy" id="2530452"/>
    <lineage>
        <taxon>Bacteria</taxon>
        <taxon>Pseudomonadati</taxon>
        <taxon>Bacteroidota</taxon>
        <taxon>Sphingobacteriia</taxon>
        <taxon>Sphingobacteriales</taxon>
        <taxon>Sphingobacteriaceae</taxon>
        <taxon>Pedobacter</taxon>
    </lineage>
</organism>
<dbReference type="Gene3D" id="3.40.30.10">
    <property type="entry name" value="Glutaredoxin"/>
    <property type="match status" value="1"/>
</dbReference>